<proteinExistence type="predicted"/>
<accession>A0A556MK16</accession>
<dbReference type="RefSeq" id="WP_144248254.1">
    <property type="nucleotide sequence ID" value="NZ_VLPK01000002.1"/>
</dbReference>
<sequence>MSFDDLIVTEVIDGRSLTTKEKGYLCITRILKLGTSDRKTKMNEKTFVRVINYEIWRTTV</sequence>
<dbReference type="Proteomes" id="UP000318733">
    <property type="component" value="Unassembled WGS sequence"/>
</dbReference>
<organism evidence="1 2">
    <name type="scientific">Mucilaginibacter corticis</name>
    <dbReference type="NCBI Taxonomy" id="2597670"/>
    <lineage>
        <taxon>Bacteria</taxon>
        <taxon>Pseudomonadati</taxon>
        <taxon>Bacteroidota</taxon>
        <taxon>Sphingobacteriia</taxon>
        <taxon>Sphingobacteriales</taxon>
        <taxon>Sphingobacteriaceae</taxon>
        <taxon>Mucilaginibacter</taxon>
    </lineage>
</organism>
<reference evidence="1 2" key="1">
    <citation type="submission" date="2019-07" db="EMBL/GenBank/DDBJ databases">
        <authorList>
            <person name="Huq M.A."/>
        </authorList>
    </citation>
    <scope>NUCLEOTIDE SEQUENCE [LARGE SCALE GENOMIC DNA]</scope>
    <source>
        <strain evidence="1 2">MAH-19</strain>
    </source>
</reference>
<evidence type="ECO:0000313" key="1">
    <source>
        <dbReference type="EMBL" id="TSJ40216.1"/>
    </source>
</evidence>
<name>A0A556MK16_9SPHI</name>
<dbReference type="AlphaFoldDB" id="A0A556MK16"/>
<evidence type="ECO:0000313" key="2">
    <source>
        <dbReference type="Proteomes" id="UP000318733"/>
    </source>
</evidence>
<comment type="caution">
    <text evidence="1">The sequence shown here is derived from an EMBL/GenBank/DDBJ whole genome shotgun (WGS) entry which is preliminary data.</text>
</comment>
<gene>
    <name evidence="1" type="ORF">FO440_10630</name>
</gene>
<keyword evidence="2" id="KW-1185">Reference proteome</keyword>
<protein>
    <submittedName>
        <fullName evidence="1">Uncharacterized protein</fullName>
    </submittedName>
</protein>
<dbReference type="EMBL" id="VLPK01000002">
    <property type="protein sequence ID" value="TSJ40216.1"/>
    <property type="molecule type" value="Genomic_DNA"/>
</dbReference>